<proteinExistence type="predicted"/>
<dbReference type="EMBL" id="VSRR010117489">
    <property type="protein sequence ID" value="MPC99228.1"/>
    <property type="molecule type" value="Genomic_DNA"/>
</dbReference>
<evidence type="ECO:0000313" key="2">
    <source>
        <dbReference type="Proteomes" id="UP000324222"/>
    </source>
</evidence>
<gene>
    <name evidence="1" type="ORF">E2C01_094629</name>
</gene>
<sequence>MRLAELPLSTQEQLVRSMDIPLSTATLAQGGKESADNLCQHDLVYNTRSGLDEQLNKIANDVAELKQMLVSPNGPIGKKFAEMQKQIKKHKLFYSNNVSLRNWINVIVKPGWRCWEFQRKEMDGWILFRRLNI</sequence>
<protein>
    <submittedName>
        <fullName evidence="1">Uncharacterized protein</fullName>
    </submittedName>
</protein>
<dbReference type="Proteomes" id="UP000324222">
    <property type="component" value="Unassembled WGS sequence"/>
</dbReference>
<reference evidence="1 2" key="1">
    <citation type="submission" date="2019-05" db="EMBL/GenBank/DDBJ databases">
        <title>Another draft genome of Portunus trituberculatus and its Hox gene families provides insights of decapod evolution.</title>
        <authorList>
            <person name="Jeong J.-H."/>
            <person name="Song I."/>
            <person name="Kim S."/>
            <person name="Choi T."/>
            <person name="Kim D."/>
            <person name="Ryu S."/>
            <person name="Kim W."/>
        </authorList>
    </citation>
    <scope>NUCLEOTIDE SEQUENCE [LARGE SCALE GENOMIC DNA]</scope>
    <source>
        <tissue evidence="1">Muscle</tissue>
    </source>
</reference>
<keyword evidence="2" id="KW-1185">Reference proteome</keyword>
<dbReference type="AlphaFoldDB" id="A0A5B7K269"/>
<organism evidence="1 2">
    <name type="scientific">Portunus trituberculatus</name>
    <name type="common">Swimming crab</name>
    <name type="synonym">Neptunus trituberculatus</name>
    <dbReference type="NCBI Taxonomy" id="210409"/>
    <lineage>
        <taxon>Eukaryota</taxon>
        <taxon>Metazoa</taxon>
        <taxon>Ecdysozoa</taxon>
        <taxon>Arthropoda</taxon>
        <taxon>Crustacea</taxon>
        <taxon>Multicrustacea</taxon>
        <taxon>Malacostraca</taxon>
        <taxon>Eumalacostraca</taxon>
        <taxon>Eucarida</taxon>
        <taxon>Decapoda</taxon>
        <taxon>Pleocyemata</taxon>
        <taxon>Brachyura</taxon>
        <taxon>Eubrachyura</taxon>
        <taxon>Portunoidea</taxon>
        <taxon>Portunidae</taxon>
        <taxon>Portuninae</taxon>
        <taxon>Portunus</taxon>
    </lineage>
</organism>
<name>A0A5B7K269_PORTR</name>
<comment type="caution">
    <text evidence="1">The sequence shown here is derived from an EMBL/GenBank/DDBJ whole genome shotgun (WGS) entry which is preliminary data.</text>
</comment>
<evidence type="ECO:0000313" key="1">
    <source>
        <dbReference type="EMBL" id="MPC99228.1"/>
    </source>
</evidence>
<accession>A0A5B7K269</accession>